<name>H1KC96_METEX</name>
<accession>H1KC96</accession>
<evidence type="ECO:0000313" key="1">
    <source>
        <dbReference type="EMBL" id="EHP94913.1"/>
    </source>
</evidence>
<dbReference type="AlphaFoldDB" id="H1KC96"/>
<sequence>MARNRLAVTEAEIRRMRELRKQGLSSPAIGRIVGRSWHCAHVHTRDVIQRKEPNPSSVDRAMRMERLFASCNRVLAEART</sequence>
<protein>
    <recommendedName>
        <fullName evidence="3">Transposase IS30-like HTH domain-containing protein</fullName>
    </recommendedName>
</protein>
<gene>
    <name evidence="1" type="ORF">MetexDRAFT_0258</name>
</gene>
<dbReference type="PATRIC" id="fig|882800.3.peg.244"/>
<dbReference type="RefSeq" id="WP_003596362.1">
    <property type="nucleotide sequence ID" value="NZ_AGJK01000003.1"/>
</dbReference>
<evidence type="ECO:0008006" key="3">
    <source>
        <dbReference type="Google" id="ProtNLM"/>
    </source>
</evidence>
<comment type="caution">
    <text evidence="1">The sequence shown here is derived from an EMBL/GenBank/DDBJ whole genome shotgun (WGS) entry which is preliminary data.</text>
</comment>
<proteinExistence type="predicted"/>
<dbReference type="Proteomes" id="UP000004382">
    <property type="component" value="Unassembled WGS sequence"/>
</dbReference>
<evidence type="ECO:0000313" key="2">
    <source>
        <dbReference type="Proteomes" id="UP000004382"/>
    </source>
</evidence>
<organism evidence="1 2">
    <name type="scientific">Methylorubrum extorquens DSM 13060</name>
    <dbReference type="NCBI Taxonomy" id="882800"/>
    <lineage>
        <taxon>Bacteria</taxon>
        <taxon>Pseudomonadati</taxon>
        <taxon>Pseudomonadota</taxon>
        <taxon>Alphaproteobacteria</taxon>
        <taxon>Hyphomicrobiales</taxon>
        <taxon>Methylobacteriaceae</taxon>
        <taxon>Methylorubrum</taxon>
    </lineage>
</organism>
<dbReference type="EMBL" id="AGJK01000003">
    <property type="protein sequence ID" value="EHP94913.1"/>
    <property type="molecule type" value="Genomic_DNA"/>
</dbReference>
<reference evidence="1 2" key="1">
    <citation type="submission" date="2011-09" db="EMBL/GenBank/DDBJ databases">
        <title>The draft genome of Methylobacterium extorquens DSM 13060.</title>
        <authorList>
            <consortium name="US DOE Joint Genome Institute (JGI-PGF)"/>
            <person name="Lucas S."/>
            <person name="Han J."/>
            <person name="Lapidus A."/>
            <person name="Cheng J.-F."/>
            <person name="Goodwin L."/>
            <person name="Pitluck S."/>
            <person name="Peters L."/>
            <person name="Land M.L."/>
            <person name="Hauser L."/>
            <person name="Koskimaki J."/>
            <person name="Halonen O."/>
            <person name="Pirttila A."/>
            <person name="Frank C."/>
            <person name="Woyke T.J."/>
        </authorList>
    </citation>
    <scope>NUCLEOTIDE SEQUENCE [LARGE SCALE GENOMIC DNA]</scope>
    <source>
        <strain evidence="1 2">DSM 13060</strain>
    </source>
</reference>